<feature type="non-terminal residue" evidence="1">
    <location>
        <position position="90"/>
    </location>
</feature>
<name>A0A9N9JAC3_9GLOM</name>
<feature type="non-terminal residue" evidence="1">
    <location>
        <position position="1"/>
    </location>
</feature>
<gene>
    <name evidence="1" type="ORF">AMORRO_LOCUS16317</name>
</gene>
<dbReference type="Proteomes" id="UP000789342">
    <property type="component" value="Unassembled WGS sequence"/>
</dbReference>
<evidence type="ECO:0000313" key="1">
    <source>
        <dbReference type="EMBL" id="CAG8766596.1"/>
    </source>
</evidence>
<dbReference type="OrthoDB" id="2403432at2759"/>
<sequence>EAVMFLNMGDSMESFVMDLKYDGLYRSWSFLTTKLVVDKATIPLAGFAISHFMALEERVEKIAKDFKYRSSQFTPPAQMSFVRKLPDSPQ</sequence>
<accession>A0A9N9JAC3</accession>
<reference evidence="1" key="1">
    <citation type="submission" date="2021-06" db="EMBL/GenBank/DDBJ databases">
        <authorList>
            <person name="Kallberg Y."/>
            <person name="Tangrot J."/>
            <person name="Rosling A."/>
        </authorList>
    </citation>
    <scope>NUCLEOTIDE SEQUENCE</scope>
    <source>
        <strain evidence="1">CL551</strain>
    </source>
</reference>
<dbReference type="EMBL" id="CAJVPV010043919">
    <property type="protein sequence ID" value="CAG8766596.1"/>
    <property type="molecule type" value="Genomic_DNA"/>
</dbReference>
<evidence type="ECO:0000313" key="2">
    <source>
        <dbReference type="Proteomes" id="UP000789342"/>
    </source>
</evidence>
<protein>
    <submittedName>
        <fullName evidence="1">1158_t:CDS:1</fullName>
    </submittedName>
</protein>
<keyword evidence="2" id="KW-1185">Reference proteome</keyword>
<proteinExistence type="predicted"/>
<dbReference type="AlphaFoldDB" id="A0A9N9JAC3"/>
<organism evidence="1 2">
    <name type="scientific">Acaulospora morrowiae</name>
    <dbReference type="NCBI Taxonomy" id="94023"/>
    <lineage>
        <taxon>Eukaryota</taxon>
        <taxon>Fungi</taxon>
        <taxon>Fungi incertae sedis</taxon>
        <taxon>Mucoromycota</taxon>
        <taxon>Glomeromycotina</taxon>
        <taxon>Glomeromycetes</taxon>
        <taxon>Diversisporales</taxon>
        <taxon>Acaulosporaceae</taxon>
        <taxon>Acaulospora</taxon>
    </lineage>
</organism>
<comment type="caution">
    <text evidence="1">The sequence shown here is derived from an EMBL/GenBank/DDBJ whole genome shotgun (WGS) entry which is preliminary data.</text>
</comment>